<dbReference type="Proteomes" id="UP001057279">
    <property type="component" value="Linkage Group LG01"/>
</dbReference>
<reference evidence="1" key="1">
    <citation type="submission" date="2022-03" db="EMBL/GenBank/DDBJ databases">
        <title>Genomic analyses of argali, domestic sheep and their hybrids provide insights into chromosomal evolution, heterosis and genetic basis of agronomic traits.</title>
        <authorList>
            <person name="Li M."/>
        </authorList>
    </citation>
    <scope>NUCLEOTIDE SEQUENCE</scope>
    <source>
        <strain evidence="1">F1 hybrid</strain>
    </source>
</reference>
<organism evidence="1 2">
    <name type="scientific">Ovis ammon polii x Ovis aries</name>
    <dbReference type="NCBI Taxonomy" id="2918886"/>
    <lineage>
        <taxon>Eukaryota</taxon>
        <taxon>Metazoa</taxon>
        <taxon>Chordata</taxon>
        <taxon>Craniata</taxon>
        <taxon>Vertebrata</taxon>
        <taxon>Euteleostomi</taxon>
        <taxon>Mammalia</taxon>
        <taxon>Eutheria</taxon>
        <taxon>Laurasiatheria</taxon>
        <taxon>Artiodactyla</taxon>
        <taxon>Ruminantia</taxon>
        <taxon>Pecora</taxon>
        <taxon>Bovidae</taxon>
        <taxon>Caprinae</taxon>
        <taxon>Ovis</taxon>
    </lineage>
</organism>
<proteinExistence type="predicted"/>
<gene>
    <name evidence="1" type="ORF">MJG53_001871</name>
</gene>
<evidence type="ECO:0000313" key="2">
    <source>
        <dbReference type="Proteomes" id="UP001057279"/>
    </source>
</evidence>
<accession>A0ACB9VLK3</accession>
<keyword evidence="2" id="KW-1185">Reference proteome</keyword>
<comment type="caution">
    <text evidence="1">The sequence shown here is derived from an EMBL/GenBank/DDBJ whole genome shotgun (WGS) entry which is preliminary data.</text>
</comment>
<evidence type="ECO:0000313" key="1">
    <source>
        <dbReference type="EMBL" id="KAI4590822.1"/>
    </source>
</evidence>
<protein>
    <submittedName>
        <fullName evidence="1">Uncharacterized protein</fullName>
    </submittedName>
</protein>
<sequence length="396" mass="44631">MQNVKFGMELKAAIATLDIQEMVSQFVKLQIFSPFPVLTIKLTLLHFTKIRSSSNEDKFITNDGTTCIEIVNPDCHLDNACIAENINKTLTKIRHIEEPVALLREVYRNSLKDLSPMDIITYTEVLAESSPLFINSTNSAKDTSSNSTLTEFVKTLNNLVQKDTFTVWDKLSTNQRRTHLTKLIHTAEQATLRISQNFQKTTQFDTNSSDIGSVAVAFLYYKSIGPLFSSSDNLLEPQSYDKAEEEGRVISSVISLSISSNPPTLYELEKVTFTLSHIKGIKDYNILTRITQLGIIISLICLALCIFTFWFFSEIQSTRTTIHKNLCCSLFLAELVFLVGINTNSNKVNLLAFGVIIYKVFRHTAGLKPEVSCYENIRSKKNIIDYSKMSLVVSDV</sequence>
<dbReference type="EMBL" id="CM043026">
    <property type="protein sequence ID" value="KAI4590822.1"/>
    <property type="molecule type" value="Genomic_DNA"/>
</dbReference>
<name>A0ACB9VLK3_9CETA</name>